<feature type="chain" id="PRO_5043139142" evidence="1">
    <location>
        <begin position="22"/>
        <end position="105"/>
    </location>
</feature>
<dbReference type="InterPro" id="IPR008547">
    <property type="entry name" value="DUF829_TMEM53"/>
</dbReference>
<reference evidence="2 3" key="2">
    <citation type="submission" date="2018-11" db="EMBL/GenBank/DDBJ databases">
        <authorList>
            <consortium name="Pathogen Informatics"/>
        </authorList>
    </citation>
    <scope>NUCLEOTIDE SEQUENCE [LARGE SCALE GENOMIC DNA]</scope>
</reference>
<dbReference type="WBParaSite" id="GPUH_0001963201-mRNA-1">
    <property type="protein sequence ID" value="GPUH_0001963201-mRNA-1"/>
    <property type="gene ID" value="GPUH_0001963201"/>
</dbReference>
<name>A0A183EF66_9BILA</name>
<evidence type="ECO:0000313" key="3">
    <source>
        <dbReference type="Proteomes" id="UP000271098"/>
    </source>
</evidence>
<keyword evidence="3" id="KW-1185">Reference proteome</keyword>
<keyword evidence="1" id="KW-0732">Signal</keyword>
<evidence type="ECO:0000313" key="2">
    <source>
        <dbReference type="EMBL" id="VDN34195.1"/>
    </source>
</evidence>
<dbReference type="Proteomes" id="UP000271098">
    <property type="component" value="Unassembled WGS sequence"/>
</dbReference>
<evidence type="ECO:0000313" key="4">
    <source>
        <dbReference type="WBParaSite" id="GPUH_0001963201-mRNA-1"/>
    </source>
</evidence>
<protein>
    <submittedName>
        <fullName evidence="4">DUF659 domain-containing protein</fullName>
    </submittedName>
</protein>
<dbReference type="AlphaFoldDB" id="A0A183EF66"/>
<proteinExistence type="predicted"/>
<reference evidence="4" key="1">
    <citation type="submission" date="2016-06" db="UniProtKB">
        <authorList>
            <consortium name="WormBaseParasite"/>
        </authorList>
    </citation>
    <scope>IDENTIFICATION</scope>
</reference>
<dbReference type="EMBL" id="UYRT01088829">
    <property type="protein sequence ID" value="VDN34195.1"/>
    <property type="molecule type" value="Genomic_DNA"/>
</dbReference>
<feature type="signal peptide" evidence="1">
    <location>
        <begin position="1"/>
        <end position="21"/>
    </location>
</feature>
<sequence length="105" mass="12334">MTSSICFWITVLYSFTVVRFTADIQRVRSFASYRQFALDIYEKILETSTAPYIYCHMFSMNGCSTFCALWDLLDTVTDCEELKSKFKGLIFDRCALHHHHHQFIA</sequence>
<organism evidence="4">
    <name type="scientific">Gongylonema pulchrum</name>
    <dbReference type="NCBI Taxonomy" id="637853"/>
    <lineage>
        <taxon>Eukaryota</taxon>
        <taxon>Metazoa</taxon>
        <taxon>Ecdysozoa</taxon>
        <taxon>Nematoda</taxon>
        <taxon>Chromadorea</taxon>
        <taxon>Rhabditida</taxon>
        <taxon>Spirurina</taxon>
        <taxon>Spiruromorpha</taxon>
        <taxon>Spiruroidea</taxon>
        <taxon>Gongylonematidae</taxon>
        <taxon>Gongylonema</taxon>
    </lineage>
</organism>
<gene>
    <name evidence="2" type="ORF">GPUH_LOCUS19611</name>
</gene>
<accession>A0A183EF66</accession>
<evidence type="ECO:0000256" key="1">
    <source>
        <dbReference type="SAM" id="SignalP"/>
    </source>
</evidence>
<dbReference type="Pfam" id="PF05705">
    <property type="entry name" value="DUF829"/>
    <property type="match status" value="1"/>
</dbReference>
<dbReference type="OrthoDB" id="77878at2759"/>